<evidence type="ECO:0000313" key="2">
    <source>
        <dbReference type="EMBL" id="KAA0026209.1"/>
    </source>
</evidence>
<reference evidence="4 5" key="1">
    <citation type="submission" date="2019-08" db="EMBL/GenBank/DDBJ databases">
        <title>Draft genome sequences of two oriental melons (Cucumis melo L. var makuwa).</title>
        <authorList>
            <person name="Kwon S.-Y."/>
        </authorList>
    </citation>
    <scope>NUCLEOTIDE SEQUENCE [LARGE SCALE GENOMIC DNA]</scope>
    <source>
        <strain evidence="5">cv. Chang Bougi</strain>
        <strain evidence="4">cv. SW 3</strain>
        <tissue evidence="3">Leaf</tissue>
    </source>
</reference>
<organism evidence="3 5">
    <name type="scientific">Cucumis melo var. makuwa</name>
    <name type="common">Oriental melon</name>
    <dbReference type="NCBI Taxonomy" id="1194695"/>
    <lineage>
        <taxon>Eukaryota</taxon>
        <taxon>Viridiplantae</taxon>
        <taxon>Streptophyta</taxon>
        <taxon>Embryophyta</taxon>
        <taxon>Tracheophyta</taxon>
        <taxon>Spermatophyta</taxon>
        <taxon>Magnoliopsida</taxon>
        <taxon>eudicotyledons</taxon>
        <taxon>Gunneridae</taxon>
        <taxon>Pentapetalae</taxon>
        <taxon>rosids</taxon>
        <taxon>fabids</taxon>
        <taxon>Cucurbitales</taxon>
        <taxon>Cucurbitaceae</taxon>
        <taxon>Benincaseae</taxon>
        <taxon>Cucumis</taxon>
    </lineage>
</organism>
<accession>A0A5D3E4K3</accession>
<feature type="compositionally biased region" description="Polar residues" evidence="1">
    <location>
        <begin position="44"/>
        <end position="59"/>
    </location>
</feature>
<evidence type="ECO:0000256" key="1">
    <source>
        <dbReference type="SAM" id="MobiDB-lite"/>
    </source>
</evidence>
<evidence type="ECO:0000313" key="4">
    <source>
        <dbReference type="Proteomes" id="UP000321393"/>
    </source>
</evidence>
<feature type="region of interest" description="Disordered" evidence="1">
    <location>
        <begin position="19"/>
        <end position="79"/>
    </location>
</feature>
<dbReference type="EMBL" id="SSTE01022979">
    <property type="protein sequence ID" value="KAA0026209.1"/>
    <property type="molecule type" value="Genomic_DNA"/>
</dbReference>
<evidence type="ECO:0000313" key="3">
    <source>
        <dbReference type="EMBL" id="TYK30749.1"/>
    </source>
</evidence>
<dbReference type="AlphaFoldDB" id="A0A5D3E4K3"/>
<dbReference type="Pfam" id="PF03004">
    <property type="entry name" value="Transposase_24"/>
    <property type="match status" value="1"/>
</dbReference>
<dbReference type="Proteomes" id="UP000321947">
    <property type="component" value="Unassembled WGS sequence"/>
</dbReference>
<proteinExistence type="predicted"/>
<comment type="caution">
    <text evidence="3">The sequence shown here is derived from an EMBL/GenBank/DDBJ whole genome shotgun (WGS) entry which is preliminary data.</text>
</comment>
<dbReference type="Proteomes" id="UP000321393">
    <property type="component" value="Unassembled WGS sequence"/>
</dbReference>
<evidence type="ECO:0000313" key="5">
    <source>
        <dbReference type="Proteomes" id="UP000321947"/>
    </source>
</evidence>
<dbReference type="EMBL" id="SSTD01000240">
    <property type="protein sequence ID" value="TYK30749.1"/>
    <property type="molecule type" value="Genomic_DNA"/>
</dbReference>
<dbReference type="OrthoDB" id="1921870at2759"/>
<sequence length="79" mass="9525">MLSTFKVFQDDCHKHFKKYSDPKEAHANPPHLLEKSRMNKAAKQKQSYNHNSRSKSFLQRQHELVEQRRESVDRVELFQ</sequence>
<feature type="compositionally biased region" description="Basic and acidic residues" evidence="1">
    <location>
        <begin position="19"/>
        <end position="37"/>
    </location>
</feature>
<gene>
    <name evidence="3" type="ORF">E5676_scaffold343G00900</name>
    <name evidence="2" type="ORF">E6C27_scaffold19G001790</name>
</gene>
<feature type="compositionally biased region" description="Basic and acidic residues" evidence="1">
    <location>
        <begin position="60"/>
        <end position="79"/>
    </location>
</feature>
<protein>
    <submittedName>
        <fullName evidence="3">CACTA en-spm transposon protein</fullName>
    </submittedName>
</protein>
<dbReference type="InterPro" id="IPR004252">
    <property type="entry name" value="Probable_transposase_24"/>
</dbReference>
<name>A0A5D3E4K3_CUCMM</name>